<evidence type="ECO:0000313" key="3">
    <source>
        <dbReference type="Proteomes" id="UP000308530"/>
    </source>
</evidence>
<evidence type="ECO:0000313" key="2">
    <source>
        <dbReference type="EMBL" id="QLF68126.1"/>
    </source>
</evidence>
<dbReference type="InterPro" id="IPR018640">
    <property type="entry name" value="DUF2063"/>
</dbReference>
<dbReference type="Gene3D" id="1.10.150.690">
    <property type="entry name" value="DUF2063"/>
    <property type="match status" value="1"/>
</dbReference>
<gene>
    <name evidence="2" type="ORF">FE840_000310</name>
</gene>
<keyword evidence="3" id="KW-1185">Reference proteome</keyword>
<dbReference type="Pfam" id="PF09836">
    <property type="entry name" value="DUF2063"/>
    <property type="match status" value="1"/>
</dbReference>
<proteinExistence type="predicted"/>
<feature type="domain" description="Putative DNA-binding" evidence="1">
    <location>
        <begin position="10"/>
        <end position="98"/>
    </location>
</feature>
<accession>A0ABX6QHS8</accession>
<dbReference type="EMBL" id="CP058350">
    <property type="protein sequence ID" value="QLF68126.1"/>
    <property type="molecule type" value="Genomic_DNA"/>
</dbReference>
<dbReference type="GO" id="GO:0003677">
    <property type="term" value="F:DNA binding"/>
    <property type="evidence" value="ECO:0007669"/>
    <property type="project" value="UniProtKB-KW"/>
</dbReference>
<keyword evidence="2" id="KW-0238">DNA-binding</keyword>
<organism evidence="2 3">
    <name type="scientific">Peteryoungia desertarenae</name>
    <dbReference type="NCBI Taxonomy" id="1813451"/>
    <lineage>
        <taxon>Bacteria</taxon>
        <taxon>Pseudomonadati</taxon>
        <taxon>Pseudomonadota</taxon>
        <taxon>Alphaproteobacteria</taxon>
        <taxon>Hyphomicrobiales</taxon>
        <taxon>Rhizobiaceae</taxon>
        <taxon>Peteryoungia</taxon>
    </lineage>
</organism>
<sequence>MLVDPVSSGRFARSLLDPEAPVPDGLVSHHGGAVERRFAVYRNNAAVSLVDALASIFPTVQNLVGEEFFRAMAHLYVRAHPPRSPLIFTYGEDFAGFIEQFPPAEPIPFLADVARLERLWLDSFHSADTPPLDPACLSSVPPERLEDQCFQPHPAARLLSTAHAAASITIRDRAGESLSDINPMLPEAALITRPACDVAINRLSPGGHTFFHALMAGRPLGEACGEAIKVEAESDISALLTLALTSGAFADLVDNSAKGE</sequence>
<evidence type="ECO:0000259" key="1">
    <source>
        <dbReference type="Pfam" id="PF09836"/>
    </source>
</evidence>
<dbReference type="Proteomes" id="UP000308530">
    <property type="component" value="Chromosome"/>
</dbReference>
<protein>
    <submittedName>
        <fullName evidence="2">DNA-binding domain-containing protein</fullName>
    </submittedName>
</protein>
<name>A0ABX6QHS8_9HYPH</name>
<reference evidence="2 3" key="1">
    <citation type="submission" date="2020-06" db="EMBL/GenBank/DDBJ databases">
        <title>Genome sequence of Rhizobium sp strain ADMK78.</title>
        <authorList>
            <person name="Rahi P."/>
        </authorList>
    </citation>
    <scope>NUCLEOTIDE SEQUENCE [LARGE SCALE GENOMIC DNA]</scope>
    <source>
        <strain evidence="2 3">ADMK78</strain>
    </source>
</reference>
<dbReference type="InterPro" id="IPR044922">
    <property type="entry name" value="DUF2063_N_sf"/>
</dbReference>